<evidence type="ECO:0000259" key="1">
    <source>
        <dbReference type="Pfam" id="PF00144"/>
    </source>
</evidence>
<feature type="domain" description="Beta-lactamase-related" evidence="1">
    <location>
        <begin position="22"/>
        <end position="122"/>
    </location>
</feature>
<proteinExistence type="predicted"/>
<dbReference type="STRING" id="363999.A0A439CTF5"/>
<dbReference type="InterPro" id="IPR050789">
    <property type="entry name" value="Diverse_Enzym_Activities"/>
</dbReference>
<keyword evidence="3" id="KW-1185">Reference proteome</keyword>
<dbReference type="PANTHER" id="PTHR43283:SF3">
    <property type="entry name" value="BETA-LACTAMASE FAMILY PROTEIN (AFU_ORTHOLOGUE AFUA_5G07500)"/>
    <property type="match status" value="1"/>
</dbReference>
<dbReference type="InterPro" id="IPR012338">
    <property type="entry name" value="Beta-lactam/transpept-like"/>
</dbReference>
<dbReference type="Proteomes" id="UP000286045">
    <property type="component" value="Unassembled WGS sequence"/>
</dbReference>
<accession>A0A439CTF5</accession>
<dbReference type="InterPro" id="IPR001466">
    <property type="entry name" value="Beta-lactam-related"/>
</dbReference>
<gene>
    <name evidence="2" type="ORF">EKO27_g9731</name>
</gene>
<evidence type="ECO:0000313" key="3">
    <source>
        <dbReference type="Proteomes" id="UP000286045"/>
    </source>
</evidence>
<evidence type="ECO:0000313" key="2">
    <source>
        <dbReference type="EMBL" id="RWA05371.1"/>
    </source>
</evidence>
<name>A0A439CTF5_9PEZI</name>
<dbReference type="EMBL" id="RYZI01000447">
    <property type="protein sequence ID" value="RWA05371.1"/>
    <property type="molecule type" value="Genomic_DNA"/>
</dbReference>
<dbReference type="Pfam" id="PF00144">
    <property type="entry name" value="Beta-lactamase"/>
    <property type="match status" value="1"/>
</dbReference>
<dbReference type="AlphaFoldDB" id="A0A439CTF5"/>
<dbReference type="Gene3D" id="3.40.710.10">
    <property type="entry name" value="DD-peptidase/beta-lactamase superfamily"/>
    <property type="match status" value="1"/>
</dbReference>
<dbReference type="SUPFAM" id="SSF56601">
    <property type="entry name" value="beta-lactamase/transpeptidase-like"/>
    <property type="match status" value="1"/>
</dbReference>
<organism evidence="2 3">
    <name type="scientific">Xylaria grammica</name>
    <dbReference type="NCBI Taxonomy" id="363999"/>
    <lineage>
        <taxon>Eukaryota</taxon>
        <taxon>Fungi</taxon>
        <taxon>Dikarya</taxon>
        <taxon>Ascomycota</taxon>
        <taxon>Pezizomycotina</taxon>
        <taxon>Sordariomycetes</taxon>
        <taxon>Xylariomycetidae</taxon>
        <taxon>Xylariales</taxon>
        <taxon>Xylariaceae</taxon>
        <taxon>Xylaria</taxon>
    </lineage>
</organism>
<protein>
    <recommendedName>
        <fullName evidence="1">Beta-lactamase-related domain-containing protein</fullName>
    </recommendedName>
</protein>
<reference evidence="2 3" key="1">
    <citation type="submission" date="2018-12" db="EMBL/GenBank/DDBJ databases">
        <title>Draft genome sequence of Xylaria grammica IHI A82.</title>
        <authorList>
            <person name="Buettner E."/>
            <person name="Kellner H."/>
        </authorList>
    </citation>
    <scope>NUCLEOTIDE SEQUENCE [LARGE SCALE GENOMIC DNA]</scope>
    <source>
        <strain evidence="2 3">IHI A82</strain>
    </source>
</reference>
<dbReference type="PANTHER" id="PTHR43283">
    <property type="entry name" value="BETA-LACTAMASE-RELATED"/>
    <property type="match status" value="1"/>
</dbReference>
<comment type="caution">
    <text evidence="2">The sequence shown here is derived from an EMBL/GenBank/DDBJ whole genome shotgun (WGS) entry which is preliminary data.</text>
</comment>
<sequence>MESLAQTIKSTALVIQQICQVSGTPGASVGAMKGGRLVATLGIGHYNLLDDTSVPDDQTVYHVASLTKAMTAAAIGMLVDEGKLTFDTPLKSILLEFEPRDPALQGANVQDLLSHRIGIPAWNSLWS</sequence>